<name>A0A1Q9CHL5_SYMMI</name>
<keyword evidence="2" id="KW-1185">Reference proteome</keyword>
<proteinExistence type="predicted"/>
<evidence type="ECO:0000313" key="2">
    <source>
        <dbReference type="Proteomes" id="UP000186817"/>
    </source>
</evidence>
<dbReference type="AlphaFoldDB" id="A0A1Q9CHL5"/>
<comment type="caution">
    <text evidence="1">The sequence shown here is derived from an EMBL/GenBank/DDBJ whole genome shotgun (WGS) entry which is preliminary data.</text>
</comment>
<organism evidence="1 2">
    <name type="scientific">Symbiodinium microadriaticum</name>
    <name type="common">Dinoflagellate</name>
    <name type="synonym">Zooxanthella microadriatica</name>
    <dbReference type="NCBI Taxonomy" id="2951"/>
    <lineage>
        <taxon>Eukaryota</taxon>
        <taxon>Sar</taxon>
        <taxon>Alveolata</taxon>
        <taxon>Dinophyceae</taxon>
        <taxon>Suessiales</taxon>
        <taxon>Symbiodiniaceae</taxon>
        <taxon>Symbiodinium</taxon>
    </lineage>
</organism>
<evidence type="ECO:0008006" key="3">
    <source>
        <dbReference type="Google" id="ProtNLM"/>
    </source>
</evidence>
<gene>
    <name evidence="1" type="ORF">AK812_SmicGene36921</name>
</gene>
<protein>
    <recommendedName>
        <fullName evidence="3">SMP-LTD domain-containing protein</fullName>
    </recommendedName>
</protein>
<reference evidence="1 2" key="1">
    <citation type="submission" date="2016-02" db="EMBL/GenBank/DDBJ databases">
        <title>Genome analysis of coral dinoflagellate symbionts highlights evolutionary adaptations to a symbiotic lifestyle.</title>
        <authorList>
            <person name="Aranda M."/>
            <person name="Li Y."/>
            <person name="Liew Y.J."/>
            <person name="Baumgarten S."/>
            <person name="Simakov O."/>
            <person name="Wilson M."/>
            <person name="Piel J."/>
            <person name="Ashoor H."/>
            <person name="Bougouffa S."/>
            <person name="Bajic V.B."/>
            <person name="Ryu T."/>
            <person name="Ravasi T."/>
            <person name="Bayer T."/>
            <person name="Micklem G."/>
            <person name="Kim H."/>
            <person name="Bhak J."/>
            <person name="Lajeunesse T.C."/>
            <person name="Voolstra C.R."/>
        </authorList>
    </citation>
    <scope>NUCLEOTIDE SEQUENCE [LARGE SCALE GENOMIC DNA]</scope>
    <source>
        <strain evidence="1 2">CCMP2467</strain>
    </source>
</reference>
<evidence type="ECO:0000313" key="1">
    <source>
        <dbReference type="EMBL" id="OLP82424.1"/>
    </source>
</evidence>
<dbReference type="EMBL" id="LSRX01001194">
    <property type="protein sequence ID" value="OLP82424.1"/>
    <property type="molecule type" value="Genomic_DNA"/>
</dbReference>
<sequence length="164" mass="18170">STFSHTIRSFARTADEQPLVNRDTTKCTGSVESLDWFNTFFARLWPKIAAYVQKLMEDVEGNVTQRMQAALPSMLKGVRGNKKSLWLGGLVISFLNPPKLAMEYKFLASLVGNSTLEPTVKSAIDRALAKALVMPNVISIPIGSEEKGVDRALLRSPRPYLEPC</sequence>
<accession>A0A1Q9CHL5</accession>
<dbReference type="Proteomes" id="UP000186817">
    <property type="component" value="Unassembled WGS sequence"/>
</dbReference>
<feature type="non-terminal residue" evidence="1">
    <location>
        <position position="1"/>
    </location>
</feature>